<dbReference type="RefSeq" id="XP_013251817.1">
    <property type="nucleotide sequence ID" value="XM_013396363.1"/>
</dbReference>
<dbReference type="EMBL" id="HG670764">
    <property type="protein sequence ID" value="CDI77888.1"/>
    <property type="molecule type" value="Genomic_DNA"/>
</dbReference>
<dbReference type="GO" id="GO:0060271">
    <property type="term" value="P:cilium assembly"/>
    <property type="evidence" value="ECO:0007669"/>
    <property type="project" value="TreeGrafter"/>
</dbReference>
<reference evidence="1" key="2">
    <citation type="submission" date="2013-10" db="EMBL/GenBank/DDBJ databases">
        <authorList>
            <person name="Aslett M."/>
        </authorList>
    </citation>
    <scope>NUCLEOTIDE SEQUENCE</scope>
    <source>
        <strain evidence="1">Houghton</strain>
    </source>
</reference>
<dbReference type="Proteomes" id="UP000018050">
    <property type="component" value="Unassembled WGS sequence"/>
</dbReference>
<dbReference type="PANTHER" id="PTHR14920:SF0">
    <property type="entry name" value="WD REPEAT DOMAIN 19"/>
    <property type="match status" value="1"/>
</dbReference>
<dbReference type="PANTHER" id="PTHR14920">
    <property type="entry name" value="OSMOTIC AVOIDANCE ABNORMAL PROTEIN 1/WD REPEAT MEMBRANE PROTEIN"/>
    <property type="match status" value="1"/>
</dbReference>
<dbReference type="Gene3D" id="1.25.40.470">
    <property type="match status" value="1"/>
</dbReference>
<dbReference type="GO" id="GO:0030991">
    <property type="term" value="C:intraciliary transport particle A"/>
    <property type="evidence" value="ECO:0007669"/>
    <property type="project" value="TreeGrafter"/>
</dbReference>
<dbReference type="GO" id="GO:0035721">
    <property type="term" value="P:intraciliary retrograde transport"/>
    <property type="evidence" value="ECO:0007669"/>
    <property type="project" value="InterPro"/>
</dbReference>
<gene>
    <name evidence="1" type="ORF">EAH_00066490</name>
</gene>
<dbReference type="GeneID" id="25274719"/>
<accession>U6GEV9</accession>
<reference evidence="1" key="1">
    <citation type="submission" date="2013-10" db="EMBL/GenBank/DDBJ databases">
        <title>Genomic analysis of the causative agents of coccidiosis in chickens.</title>
        <authorList>
            <person name="Reid A.J."/>
            <person name="Blake D."/>
            <person name="Billington K."/>
            <person name="Browne H."/>
            <person name="Dunn M."/>
            <person name="Hung S."/>
            <person name="Kawahara F."/>
            <person name="Miranda-Saavedra D."/>
            <person name="Mourier T."/>
            <person name="Nagra H."/>
            <person name="Otto T.D."/>
            <person name="Rawlings N."/>
            <person name="Sanchez A."/>
            <person name="Sanders M."/>
            <person name="Subramaniam C."/>
            <person name="Tay Y."/>
            <person name="Dear P."/>
            <person name="Doerig C."/>
            <person name="Gruber A."/>
            <person name="Parkinson J."/>
            <person name="Shirley M."/>
            <person name="Wan K.L."/>
            <person name="Berriman M."/>
            <person name="Tomley F."/>
            <person name="Pain A."/>
        </authorList>
    </citation>
    <scope>NUCLEOTIDE SEQUENCE</scope>
    <source>
        <strain evidence="1">Houghton</strain>
    </source>
</reference>
<feature type="non-terminal residue" evidence="1">
    <location>
        <position position="1"/>
    </location>
</feature>
<dbReference type="VEuPathDB" id="ToxoDB:EAH_00066490"/>
<dbReference type="GO" id="GO:0005929">
    <property type="term" value="C:cilium"/>
    <property type="evidence" value="ECO:0007669"/>
    <property type="project" value="TreeGrafter"/>
</dbReference>
<proteinExistence type="predicted"/>
<evidence type="ECO:0000313" key="1">
    <source>
        <dbReference type="EMBL" id="CDI77888.1"/>
    </source>
</evidence>
<keyword evidence="2" id="KW-1185">Reference proteome</keyword>
<dbReference type="OrthoDB" id="10250638at2759"/>
<name>U6GEV9_EIMAC</name>
<evidence type="ECO:0000313" key="2">
    <source>
        <dbReference type="Proteomes" id="UP000018050"/>
    </source>
</evidence>
<dbReference type="InterPro" id="IPR040379">
    <property type="entry name" value="WDR19/dyf-2"/>
</dbReference>
<protein>
    <submittedName>
        <fullName evidence="1">Uncharacterized protein</fullName>
    </submittedName>
</protein>
<dbReference type="AlphaFoldDB" id="U6GEV9"/>
<sequence>LDLSGFTEGAKEVLWDGACSEVLLVITARQRAIPFVFSSETLSSEERFVQVPVLQLQGRKAVQVGVCCSTLDAAAAPVALYDGTLYSVSACGNLTSSSLAYFSPPHANLQNYLASSTSAEPNSLTIRCCLQLIALGRVEEALRFLEKLYGTEEGDSAPGVATDCFEAVGWSALERLDLPTACSAFAAAQRSDLVFSLCSLEDVEEIAALKGHLKARNHQWAEAAQLLLNSGDPEASLEMACEAGEWQLAVELAEGVCADFIFSYPEA</sequence>
<organism evidence="1 2">
    <name type="scientific">Eimeria acervulina</name>
    <name type="common">Coccidian parasite</name>
    <dbReference type="NCBI Taxonomy" id="5801"/>
    <lineage>
        <taxon>Eukaryota</taxon>
        <taxon>Sar</taxon>
        <taxon>Alveolata</taxon>
        <taxon>Apicomplexa</taxon>
        <taxon>Conoidasida</taxon>
        <taxon>Coccidia</taxon>
        <taxon>Eucoccidiorida</taxon>
        <taxon>Eimeriorina</taxon>
        <taxon>Eimeriidae</taxon>
        <taxon>Eimeria</taxon>
    </lineage>
</organism>